<dbReference type="GO" id="GO:0005737">
    <property type="term" value="C:cytoplasm"/>
    <property type="evidence" value="ECO:0007669"/>
    <property type="project" value="TreeGrafter"/>
</dbReference>
<dbReference type="SUPFAM" id="SSF50969">
    <property type="entry name" value="YVTN repeat-like/Quinoprotein amine dehydrogenase"/>
    <property type="match status" value="1"/>
</dbReference>
<keyword evidence="6" id="KW-1185">Reference proteome</keyword>
<dbReference type="Pfam" id="PF17748">
    <property type="entry name" value="VID27_N"/>
    <property type="match status" value="1"/>
</dbReference>
<name>D5G554_TUBMM</name>
<dbReference type="Pfam" id="PF08553">
    <property type="entry name" value="VID27"/>
    <property type="match status" value="1"/>
</dbReference>
<dbReference type="InterPro" id="IPR040458">
    <property type="entry name" value="Vid27"/>
</dbReference>
<feature type="compositionally biased region" description="Acidic residues" evidence="1">
    <location>
        <begin position="378"/>
        <end position="388"/>
    </location>
</feature>
<dbReference type="InterPro" id="IPR040979">
    <property type="entry name" value="Vid27_N"/>
</dbReference>
<feature type="compositionally biased region" description="Basic and acidic residues" evidence="1">
    <location>
        <begin position="389"/>
        <end position="400"/>
    </location>
</feature>
<evidence type="ECO:0000259" key="4">
    <source>
        <dbReference type="Pfam" id="PF17748"/>
    </source>
</evidence>
<feature type="compositionally biased region" description="Acidic residues" evidence="1">
    <location>
        <begin position="353"/>
        <end position="370"/>
    </location>
</feature>
<gene>
    <name evidence="5" type="ORF">GSTUM_00000260001</name>
</gene>
<dbReference type="RefSeq" id="XP_002835482.1">
    <property type="nucleotide sequence ID" value="XM_002835436.1"/>
</dbReference>
<dbReference type="InterPro" id="IPR011044">
    <property type="entry name" value="Quino_amine_DH_bsu"/>
</dbReference>
<sequence>MFMLRGVGKYIFGDSTKQDIIQLDQGQLYIVRPNSVKGYSECIFKDAAATIRRTSTNYHYQLVIQRAYEEGEEELVDDAEDVDDAKDEKTFLLDESLHLRSIIRDGQAVFAWRDLSGDPGDLYEFVCDPGVQSGSAHMFELVAIQCQFERRYKRSHETATEQELHQFSFSDAPIPSASPTAVSPTAQVKRAPEAPVKKGRKRLVALAPTVAPKAMPAPESQEILTRETAELHLFDVSTGTFVLQEQKVTATVSEVGQWQYWLDIEGENKVWLGQPVIADINPVFNFEYLSFIFNHHTNQCSYSWLLRFKDIETEERFQEGLMRALWEQLNEQKWIKAKDQEREYVLEAFQDITMEDAPEEEEEEEFEDVEEHPGNQSEEYDTDEEEDDTHVKGEQGDGKENSQLAVGYKHDRSFVVRGSKIGVFKHTPNNELEFQTSISKVQTPKGKLFEPKKVMLHGEDTGLIMQDGNNPHSLYKMDLEYGKVVDEWQVHEDIPIDIFAPESKFAQMTNEQTFLGLSHNALYRVDPRLSGNKLVDSELKQYVSKNDFSAVATTEKGYIAVASSKGDIRMFDRLGINAKTHIPALGEAIIGLDVSADGRWILATCRTYILLIDALQHEGKSEGKLGFEKAFPKDAKPRPRRLCLNPSHVAQMQAETKKPLSFTTAKFNTGLDSDETAIITSTGPFMVTWNLRKAIAGRKDPYTLKRYTEEVKADNFRFGSDKNVIVALPNEVNMVGRQTFKKPTRESISTPIRQLRSRHAIVDSPY</sequence>
<dbReference type="eggNOG" id="KOG2395">
    <property type="taxonomic scope" value="Eukaryota"/>
</dbReference>
<evidence type="ECO:0000313" key="5">
    <source>
        <dbReference type="EMBL" id="CAZ79639.1"/>
    </source>
</evidence>
<feature type="compositionally biased region" description="Polar residues" evidence="1">
    <location>
        <begin position="177"/>
        <end position="186"/>
    </location>
</feature>
<dbReference type="Pfam" id="PF17747">
    <property type="entry name" value="VID27_PH"/>
    <property type="match status" value="1"/>
</dbReference>
<dbReference type="AlphaFoldDB" id="D5G554"/>
<evidence type="ECO:0000313" key="6">
    <source>
        <dbReference type="Proteomes" id="UP000006911"/>
    </source>
</evidence>
<dbReference type="KEGG" id="tml:GSTUM_00000260001"/>
<dbReference type="Proteomes" id="UP000006911">
    <property type="component" value="Unassembled WGS sequence"/>
</dbReference>
<dbReference type="InterPro" id="IPR040768">
    <property type="entry name" value="Vid27_PH"/>
</dbReference>
<dbReference type="OMA" id="RLNETKW"/>
<feature type="domain" description="Vid27 N-terminal" evidence="4">
    <location>
        <begin position="1"/>
        <end position="168"/>
    </location>
</feature>
<evidence type="ECO:0000259" key="2">
    <source>
        <dbReference type="Pfam" id="PF08553"/>
    </source>
</evidence>
<dbReference type="InterPro" id="IPR013863">
    <property type="entry name" value="VID27_C"/>
</dbReference>
<dbReference type="GeneID" id="9186337"/>
<dbReference type="PANTHER" id="PTHR31913">
    <property type="entry name" value="VACUOLAR IMPORT AND DEGRADATION PROTEIN 27"/>
    <property type="match status" value="1"/>
</dbReference>
<dbReference type="PANTHER" id="PTHR31913:SF0">
    <property type="entry name" value="VACUOLAR IMPORT AND DEGRADATION PROTEIN 27"/>
    <property type="match status" value="1"/>
</dbReference>
<proteinExistence type="predicted"/>
<evidence type="ECO:0000256" key="1">
    <source>
        <dbReference type="SAM" id="MobiDB-lite"/>
    </source>
</evidence>
<dbReference type="HOGENOM" id="CLU_007002_0_0_1"/>
<dbReference type="FunCoup" id="D5G554">
    <property type="interactions" value="52"/>
</dbReference>
<evidence type="ECO:0000259" key="3">
    <source>
        <dbReference type="Pfam" id="PF17747"/>
    </source>
</evidence>
<protein>
    <submittedName>
        <fullName evidence="5">(Perigord truffle) hypothetical protein</fullName>
    </submittedName>
</protein>
<feature type="region of interest" description="Disordered" evidence="1">
    <location>
        <begin position="166"/>
        <end position="196"/>
    </location>
</feature>
<feature type="region of interest" description="Disordered" evidence="1">
    <location>
        <begin position="353"/>
        <end position="404"/>
    </location>
</feature>
<dbReference type="EMBL" id="FN429996">
    <property type="protein sequence ID" value="CAZ79639.1"/>
    <property type="molecule type" value="Genomic_DNA"/>
</dbReference>
<dbReference type="InParanoid" id="D5G554"/>
<reference evidence="5 6" key="1">
    <citation type="journal article" date="2010" name="Nature">
        <title>Perigord black truffle genome uncovers evolutionary origins and mechanisms of symbiosis.</title>
        <authorList>
            <person name="Martin F."/>
            <person name="Kohler A."/>
            <person name="Murat C."/>
            <person name="Balestrini R."/>
            <person name="Coutinho P.M."/>
            <person name="Jaillon O."/>
            <person name="Montanini B."/>
            <person name="Morin E."/>
            <person name="Noel B."/>
            <person name="Percudani R."/>
            <person name="Porcel B."/>
            <person name="Rubini A."/>
            <person name="Amicucci A."/>
            <person name="Amselem J."/>
            <person name="Anthouard V."/>
            <person name="Arcioni S."/>
            <person name="Artiguenave F."/>
            <person name="Aury J.M."/>
            <person name="Ballario P."/>
            <person name="Bolchi A."/>
            <person name="Brenna A."/>
            <person name="Brun A."/>
            <person name="Buee M."/>
            <person name="Cantarel B."/>
            <person name="Chevalier G."/>
            <person name="Couloux A."/>
            <person name="Da Silva C."/>
            <person name="Denoeud F."/>
            <person name="Duplessis S."/>
            <person name="Ghignone S."/>
            <person name="Hilselberger B."/>
            <person name="Iotti M."/>
            <person name="Marcais B."/>
            <person name="Mello A."/>
            <person name="Miranda M."/>
            <person name="Pacioni G."/>
            <person name="Quesneville H."/>
            <person name="Riccioni C."/>
            <person name="Ruotolo R."/>
            <person name="Splivallo R."/>
            <person name="Stocchi V."/>
            <person name="Tisserant E."/>
            <person name="Viscomi A.R."/>
            <person name="Zambonelli A."/>
            <person name="Zampieri E."/>
            <person name="Henrissat B."/>
            <person name="Lebrun M.H."/>
            <person name="Paolocci F."/>
            <person name="Bonfante P."/>
            <person name="Ottonello S."/>
            <person name="Wincker P."/>
        </authorList>
    </citation>
    <scope>NUCLEOTIDE SEQUENCE [LARGE SCALE GENOMIC DNA]</scope>
    <source>
        <strain evidence="5 6">Mel28</strain>
    </source>
</reference>
<feature type="domain" description="Vid27 PH-like" evidence="3">
    <location>
        <begin position="222"/>
        <end position="328"/>
    </location>
</feature>
<organism evidence="5 6">
    <name type="scientific">Tuber melanosporum (strain Mel28)</name>
    <name type="common">Perigord black truffle</name>
    <dbReference type="NCBI Taxonomy" id="656061"/>
    <lineage>
        <taxon>Eukaryota</taxon>
        <taxon>Fungi</taxon>
        <taxon>Dikarya</taxon>
        <taxon>Ascomycota</taxon>
        <taxon>Pezizomycotina</taxon>
        <taxon>Pezizomycetes</taxon>
        <taxon>Pezizales</taxon>
        <taxon>Tuberaceae</taxon>
        <taxon>Tuber</taxon>
    </lineage>
</organism>
<dbReference type="GO" id="GO:0005634">
    <property type="term" value="C:nucleus"/>
    <property type="evidence" value="ECO:0007669"/>
    <property type="project" value="TreeGrafter"/>
</dbReference>
<accession>D5G554</accession>
<feature type="domain" description="Vacuolar import/degradation Vid27 C-terminal" evidence="2">
    <location>
        <begin position="400"/>
        <end position="753"/>
    </location>
</feature>